<comment type="similarity">
    <text evidence="1">Belongs to the metallophosphoesterase superfamily. YfcE family.</text>
</comment>
<dbReference type="SUPFAM" id="SSF56300">
    <property type="entry name" value="Metallo-dependent phosphatases"/>
    <property type="match status" value="1"/>
</dbReference>
<dbReference type="GO" id="GO:0016791">
    <property type="term" value="F:phosphatase activity"/>
    <property type="evidence" value="ECO:0007669"/>
    <property type="project" value="TreeGrafter"/>
</dbReference>
<dbReference type="InterPro" id="IPR024654">
    <property type="entry name" value="Calcineurin-like_PHP_lpxH"/>
</dbReference>
<reference evidence="3 4" key="1">
    <citation type="submission" date="2014-06" db="EMBL/GenBank/DDBJ databases">
        <title>Draft genome sequence of Bacillus manliponensis JCM 15802 (MCCC 1A00708).</title>
        <authorList>
            <person name="Lai Q."/>
            <person name="Liu Y."/>
            <person name="Shao Z."/>
        </authorList>
    </citation>
    <scope>NUCLEOTIDE SEQUENCE [LARGE SCALE GENOMIC DNA]</scope>
    <source>
        <strain evidence="3 4">JCM 15802</strain>
    </source>
</reference>
<dbReference type="PIRSF" id="PIRSF000883">
    <property type="entry name" value="Pesterase_MJ0912"/>
    <property type="match status" value="1"/>
</dbReference>
<dbReference type="eggNOG" id="COG0639">
    <property type="taxonomic scope" value="Bacteria"/>
</dbReference>
<comment type="caution">
    <text evidence="3">The sequence shown here is derived from an EMBL/GenBank/DDBJ whole genome shotgun (WGS) entry which is preliminary data.</text>
</comment>
<evidence type="ECO:0000313" key="3">
    <source>
        <dbReference type="EMBL" id="KEK18232.1"/>
    </source>
</evidence>
<dbReference type="InterPro" id="IPR029052">
    <property type="entry name" value="Metallo-depent_PP-like"/>
</dbReference>
<keyword evidence="4" id="KW-1185">Reference proteome</keyword>
<evidence type="ECO:0000259" key="2">
    <source>
        <dbReference type="Pfam" id="PF12850"/>
    </source>
</evidence>
<name>A0A073JVH4_9BACI</name>
<dbReference type="Proteomes" id="UP000027822">
    <property type="component" value="Unassembled WGS sequence"/>
</dbReference>
<proteinExistence type="inferred from homology"/>
<evidence type="ECO:0000256" key="1">
    <source>
        <dbReference type="ARBA" id="ARBA00008950"/>
    </source>
</evidence>
<sequence length="250" mass="28728">MMKNIAVITDIHGNAAALKVVLEAIDRRSDIDHIVCLGDMIAIGHETNEVLELLFSRENISFVTGNHDEAVLALAKGEVYPESHNVGQLKRHHEWICNNIKPAFIEKISNLPRYIKMTVEGVSLMFVHYHMAEEKRNKHISEEPFSTIVSPTKQNITELFQDYHEEIICFGHHHPVHCIQTKYQTFFNPGSLGCNDKPIAKYGIIQLYDSNHSLFLEEVSYDWTEYMSKFETLKVPDSKAILLIFYGQKQ</sequence>
<dbReference type="RefSeq" id="WP_034641533.1">
    <property type="nucleotide sequence ID" value="NZ_CBCSJC010000013.1"/>
</dbReference>
<dbReference type="EMBL" id="JOTN01000016">
    <property type="protein sequence ID" value="KEK18232.1"/>
    <property type="molecule type" value="Genomic_DNA"/>
</dbReference>
<dbReference type="PANTHER" id="PTHR42850:SF2">
    <property type="entry name" value="BLL5683 PROTEIN"/>
    <property type="match status" value="1"/>
</dbReference>
<protein>
    <submittedName>
        <fullName evidence="3">Metallophosphoesterase</fullName>
    </submittedName>
</protein>
<organism evidence="3 4">
    <name type="scientific">Bacillus manliponensis</name>
    <dbReference type="NCBI Taxonomy" id="574376"/>
    <lineage>
        <taxon>Bacteria</taxon>
        <taxon>Bacillati</taxon>
        <taxon>Bacillota</taxon>
        <taxon>Bacilli</taxon>
        <taxon>Bacillales</taxon>
        <taxon>Bacillaceae</taxon>
        <taxon>Bacillus</taxon>
        <taxon>Bacillus cereus group</taxon>
    </lineage>
</organism>
<dbReference type="Gene3D" id="3.60.21.10">
    <property type="match status" value="1"/>
</dbReference>
<dbReference type="Pfam" id="PF12850">
    <property type="entry name" value="Metallophos_2"/>
    <property type="match status" value="1"/>
</dbReference>
<dbReference type="GO" id="GO:0005737">
    <property type="term" value="C:cytoplasm"/>
    <property type="evidence" value="ECO:0007669"/>
    <property type="project" value="TreeGrafter"/>
</dbReference>
<dbReference type="PANTHER" id="PTHR42850">
    <property type="entry name" value="METALLOPHOSPHOESTERASE"/>
    <property type="match status" value="1"/>
</dbReference>
<dbReference type="InterPro" id="IPR011152">
    <property type="entry name" value="Pesterase_MJ0912"/>
</dbReference>
<dbReference type="OrthoDB" id="9813918at2"/>
<dbReference type="InterPro" id="IPR050126">
    <property type="entry name" value="Ap4A_hydrolase"/>
</dbReference>
<gene>
    <name evidence="3" type="ORF">BAMA_06625</name>
</gene>
<dbReference type="AlphaFoldDB" id="A0A073JVH4"/>
<dbReference type="STRING" id="574376.BAMA_06625"/>
<evidence type="ECO:0000313" key="4">
    <source>
        <dbReference type="Proteomes" id="UP000027822"/>
    </source>
</evidence>
<accession>A0A073JVH4</accession>
<feature type="domain" description="Calcineurin-like phosphoesterase" evidence="2">
    <location>
        <begin position="4"/>
        <end position="205"/>
    </location>
</feature>